<dbReference type="FunFam" id="1.20.1250.20:FF:000218">
    <property type="entry name" value="facilitated trehalose transporter Tret1"/>
    <property type="match status" value="1"/>
</dbReference>
<feature type="transmembrane region" description="Helical" evidence="10">
    <location>
        <begin position="408"/>
        <end position="430"/>
    </location>
</feature>
<dbReference type="InterPro" id="IPR036259">
    <property type="entry name" value="MFS_trans_sf"/>
</dbReference>
<dbReference type="InterPro" id="IPR050814">
    <property type="entry name" value="Myo-inositol_Transporter"/>
</dbReference>
<keyword evidence="8 10" id="KW-0472">Membrane</keyword>
<evidence type="ECO:0000256" key="8">
    <source>
        <dbReference type="ARBA" id="ARBA00023136"/>
    </source>
</evidence>
<sequence length="471" mass="51498">MSDKKTTSIILIYLFGAFGGFLFGYDIGIINGALPSIKDTWEITPLMEGTITSMLFVGAMLGAVSMAPLADKFGRKLMIMATAMIFALGSLACAFSGTPEILVVSRLILGVSVGAASALVPMYMGEISPPAIRGRISGLNQLMITIGMLVSYGINYAFIGVFEGWRWMLGGAIVPAVVLFVGAFILPESPRYLVKKGFKDKALKSLQKLRSAAEAKSEYEGIIMMHEEVLKSNQKFELTKAISFSIFVGCSVTFLQQIQGANTIFYYSSQILGDVFGSTISGVISTIGVGAVMVLATIVTLFFVDKFKRRTLFMSGSLGMGSSLLIVGLIYPYTQSGYTWAISLVFIFICLYVIFYAYSWAAVTWIVVGELFPGRVRGMATGIASMVNWFGNIIVALFFPILLNSIGLSNIFFMFTALCAVGFLFAKYVLYETNGKTLEEIELYLEKRFNKNKNAKWTETEPHPSNTGKDI</sequence>
<evidence type="ECO:0000256" key="4">
    <source>
        <dbReference type="ARBA" id="ARBA00022475"/>
    </source>
</evidence>
<dbReference type="PROSITE" id="PS50850">
    <property type="entry name" value="MFS"/>
    <property type="match status" value="1"/>
</dbReference>
<feature type="transmembrane region" description="Helical" evidence="10">
    <location>
        <begin position="165"/>
        <end position="186"/>
    </location>
</feature>
<comment type="similarity">
    <text evidence="2 9">Belongs to the major facilitator superfamily. Sugar transporter (TC 2.A.1.1) family.</text>
</comment>
<dbReference type="AlphaFoldDB" id="A0A9D1QEM9"/>
<evidence type="ECO:0000256" key="3">
    <source>
        <dbReference type="ARBA" id="ARBA00022448"/>
    </source>
</evidence>
<gene>
    <name evidence="12" type="ORF">H9891_00730</name>
</gene>
<evidence type="ECO:0000259" key="11">
    <source>
        <dbReference type="PROSITE" id="PS50850"/>
    </source>
</evidence>
<evidence type="ECO:0000256" key="10">
    <source>
        <dbReference type="SAM" id="Phobius"/>
    </source>
</evidence>
<keyword evidence="5" id="KW-0762">Sugar transport</keyword>
<feature type="transmembrane region" description="Helical" evidence="10">
    <location>
        <begin position="279"/>
        <end position="304"/>
    </location>
</feature>
<feature type="domain" description="Major facilitator superfamily (MFS) profile" evidence="11">
    <location>
        <begin position="12"/>
        <end position="434"/>
    </location>
</feature>
<feature type="transmembrane region" description="Helical" evidence="10">
    <location>
        <begin position="241"/>
        <end position="259"/>
    </location>
</feature>
<dbReference type="PANTHER" id="PTHR48020:SF12">
    <property type="entry name" value="PROTON MYO-INOSITOL COTRANSPORTER"/>
    <property type="match status" value="1"/>
</dbReference>
<dbReference type="PROSITE" id="PS00217">
    <property type="entry name" value="SUGAR_TRANSPORT_2"/>
    <property type="match status" value="1"/>
</dbReference>
<name>A0A9D1QEM9_9STAP</name>
<dbReference type="InterPro" id="IPR020846">
    <property type="entry name" value="MFS_dom"/>
</dbReference>
<accession>A0A9D1QEM9</accession>
<dbReference type="InterPro" id="IPR005829">
    <property type="entry name" value="Sugar_transporter_CS"/>
</dbReference>
<comment type="subcellular location">
    <subcellularLocation>
        <location evidence="1">Cell membrane</location>
        <topology evidence="1">Multi-pass membrane protein</topology>
    </subcellularLocation>
</comment>
<feature type="transmembrane region" description="Helical" evidence="10">
    <location>
        <begin position="77"/>
        <end position="97"/>
    </location>
</feature>
<dbReference type="Pfam" id="PF00083">
    <property type="entry name" value="Sugar_tr"/>
    <property type="match status" value="1"/>
</dbReference>
<evidence type="ECO:0000256" key="7">
    <source>
        <dbReference type="ARBA" id="ARBA00022989"/>
    </source>
</evidence>
<comment type="caution">
    <text evidence="12">The sequence shown here is derived from an EMBL/GenBank/DDBJ whole genome shotgun (WGS) entry which is preliminary data.</text>
</comment>
<feature type="transmembrane region" description="Helical" evidence="10">
    <location>
        <begin position="136"/>
        <end position="159"/>
    </location>
</feature>
<dbReference type="GO" id="GO:0005886">
    <property type="term" value="C:plasma membrane"/>
    <property type="evidence" value="ECO:0007669"/>
    <property type="project" value="UniProtKB-SubCell"/>
</dbReference>
<evidence type="ECO:0000256" key="2">
    <source>
        <dbReference type="ARBA" id="ARBA00010992"/>
    </source>
</evidence>
<dbReference type="Proteomes" id="UP000823989">
    <property type="component" value="Unassembled WGS sequence"/>
</dbReference>
<feature type="transmembrane region" description="Helical" evidence="10">
    <location>
        <begin position="380"/>
        <end position="402"/>
    </location>
</feature>
<feature type="transmembrane region" description="Helical" evidence="10">
    <location>
        <begin position="340"/>
        <end position="368"/>
    </location>
</feature>
<dbReference type="SUPFAM" id="SSF103473">
    <property type="entry name" value="MFS general substrate transporter"/>
    <property type="match status" value="1"/>
</dbReference>
<evidence type="ECO:0000256" key="6">
    <source>
        <dbReference type="ARBA" id="ARBA00022692"/>
    </source>
</evidence>
<feature type="transmembrane region" description="Helical" evidence="10">
    <location>
        <begin position="311"/>
        <end position="334"/>
    </location>
</feature>
<keyword evidence="3 9" id="KW-0813">Transport</keyword>
<dbReference type="NCBIfam" id="TIGR00879">
    <property type="entry name" value="SP"/>
    <property type="match status" value="1"/>
</dbReference>
<dbReference type="GO" id="GO:0022857">
    <property type="term" value="F:transmembrane transporter activity"/>
    <property type="evidence" value="ECO:0007669"/>
    <property type="project" value="InterPro"/>
</dbReference>
<reference evidence="12" key="2">
    <citation type="submission" date="2021-04" db="EMBL/GenBank/DDBJ databases">
        <authorList>
            <person name="Gilroy R."/>
        </authorList>
    </citation>
    <scope>NUCLEOTIDE SEQUENCE</scope>
    <source>
        <strain evidence="12">ChiHjej13B12-752</strain>
    </source>
</reference>
<evidence type="ECO:0000313" key="12">
    <source>
        <dbReference type="EMBL" id="HIW11678.1"/>
    </source>
</evidence>
<protein>
    <submittedName>
        <fullName evidence="12">Sugar porter family MFS transporter</fullName>
    </submittedName>
</protein>
<dbReference type="PRINTS" id="PR00171">
    <property type="entry name" value="SUGRTRNSPORT"/>
</dbReference>
<proteinExistence type="inferred from homology"/>
<organism evidence="12 13">
    <name type="scientific">Candidatus Salinicoccus stercoripullorum</name>
    <dbReference type="NCBI Taxonomy" id="2838756"/>
    <lineage>
        <taxon>Bacteria</taxon>
        <taxon>Bacillati</taxon>
        <taxon>Bacillota</taxon>
        <taxon>Bacilli</taxon>
        <taxon>Bacillales</taxon>
        <taxon>Staphylococcaceae</taxon>
        <taxon>Salinicoccus</taxon>
    </lineage>
</organism>
<dbReference type="PROSITE" id="PS00216">
    <property type="entry name" value="SUGAR_TRANSPORT_1"/>
    <property type="match status" value="1"/>
</dbReference>
<dbReference type="EMBL" id="DXHR01000002">
    <property type="protein sequence ID" value="HIW11678.1"/>
    <property type="molecule type" value="Genomic_DNA"/>
</dbReference>
<keyword evidence="6 10" id="KW-0812">Transmembrane</keyword>
<evidence type="ECO:0000256" key="1">
    <source>
        <dbReference type="ARBA" id="ARBA00004651"/>
    </source>
</evidence>
<keyword evidence="7 10" id="KW-1133">Transmembrane helix</keyword>
<evidence type="ECO:0000313" key="13">
    <source>
        <dbReference type="Proteomes" id="UP000823989"/>
    </source>
</evidence>
<keyword evidence="4" id="KW-1003">Cell membrane</keyword>
<dbReference type="PANTHER" id="PTHR48020">
    <property type="entry name" value="PROTON MYO-INOSITOL COTRANSPORTER"/>
    <property type="match status" value="1"/>
</dbReference>
<feature type="transmembrane region" description="Helical" evidence="10">
    <location>
        <begin position="50"/>
        <end position="70"/>
    </location>
</feature>
<feature type="transmembrane region" description="Helical" evidence="10">
    <location>
        <begin position="12"/>
        <end position="30"/>
    </location>
</feature>
<evidence type="ECO:0000256" key="5">
    <source>
        <dbReference type="ARBA" id="ARBA00022597"/>
    </source>
</evidence>
<reference evidence="12" key="1">
    <citation type="journal article" date="2021" name="PeerJ">
        <title>Extensive microbial diversity within the chicken gut microbiome revealed by metagenomics and culture.</title>
        <authorList>
            <person name="Gilroy R."/>
            <person name="Ravi A."/>
            <person name="Getino M."/>
            <person name="Pursley I."/>
            <person name="Horton D.L."/>
            <person name="Alikhan N.F."/>
            <person name="Baker D."/>
            <person name="Gharbi K."/>
            <person name="Hall N."/>
            <person name="Watson M."/>
            <person name="Adriaenssens E.M."/>
            <person name="Foster-Nyarko E."/>
            <person name="Jarju S."/>
            <person name="Secka A."/>
            <person name="Antonio M."/>
            <person name="Oren A."/>
            <person name="Chaudhuri R.R."/>
            <person name="La Ragione R."/>
            <person name="Hildebrand F."/>
            <person name="Pallen M.J."/>
        </authorList>
    </citation>
    <scope>NUCLEOTIDE SEQUENCE</scope>
    <source>
        <strain evidence="12">ChiHjej13B12-752</strain>
    </source>
</reference>
<dbReference type="InterPro" id="IPR003663">
    <property type="entry name" value="Sugar/inositol_transpt"/>
</dbReference>
<dbReference type="Gene3D" id="1.20.1250.20">
    <property type="entry name" value="MFS general substrate transporter like domains"/>
    <property type="match status" value="2"/>
</dbReference>
<dbReference type="InterPro" id="IPR005828">
    <property type="entry name" value="MFS_sugar_transport-like"/>
</dbReference>
<feature type="transmembrane region" description="Helical" evidence="10">
    <location>
        <begin position="103"/>
        <end position="124"/>
    </location>
</feature>
<evidence type="ECO:0000256" key="9">
    <source>
        <dbReference type="RuleBase" id="RU003346"/>
    </source>
</evidence>